<comment type="similarity">
    <text evidence="8 9">Belongs to the TonB-dependent receptor family.</text>
</comment>
<keyword evidence="3 8" id="KW-1134">Transmembrane beta strand</keyword>
<dbReference type="GO" id="GO:0044718">
    <property type="term" value="P:siderophore transmembrane transport"/>
    <property type="evidence" value="ECO:0007669"/>
    <property type="project" value="TreeGrafter"/>
</dbReference>
<dbReference type="InterPro" id="IPR039426">
    <property type="entry name" value="TonB-dep_rcpt-like"/>
</dbReference>
<dbReference type="InterPro" id="IPR037066">
    <property type="entry name" value="Plug_dom_sf"/>
</dbReference>
<keyword evidence="10" id="KW-1133">Transmembrane helix</keyword>
<evidence type="ECO:0000256" key="7">
    <source>
        <dbReference type="ARBA" id="ARBA00023237"/>
    </source>
</evidence>
<dbReference type="PANTHER" id="PTHR30069">
    <property type="entry name" value="TONB-DEPENDENT OUTER MEMBRANE RECEPTOR"/>
    <property type="match status" value="1"/>
</dbReference>
<sequence length="780" mass="88561">MFIQHDNKTNHQKKNDFMQKTYAFVLYFLGFFSGYAQHPLQLQINDQHNAPLNGAVVHFLGKHYVSDPSGKVIISAAKSGQHTLKITYLGFEEYFLKITLPQQRPVVIQMQESINELSEMVVVQEQNRMTSRNNVASVLGKDDLQKKSGESLAELLASVRGVSMIQTGATIAKPVIHGLHSNRILILNNEVRQEGQQWGADHAPEIDPAMANRIAVVKGADAVRYGSDALGGVVVISPEKLPYGDALHGEVSPSWASNGRKMATSLKLETAVPTLPQWAWRVQASAKRSGDVQTADYHLNNTAQQEKNFSVATGVEKEQWGVEAFYSRYYNETGVFYGSHIGNLDDLLARFEIGRPLTTYPFSYQIEAPKQEVTHHLLKVKGFVRLPFGGKFTAQYAFQDDIRKEFNVRRLERTRIPALNMELSTHLFDVSWENHYGKWKSHLGVSASQQVNYNSPGTGVVPVIPNFASFGYGGFAIQKYDGGAWEIEGGLRYDYKSFNADGYNAFSQRYGGNHSFHNITYSVGGSYAPSEQWSFTSNVGVAWRSPHVSELYSNGLHHGAGTYDIGDENLQSERGVKWITSVKFEQEKWSLNVDFFAQLIRNYIYDAPTGETKTLFSGVYPIFRYAQADAFFRGVDLEMSYQFLPQWKYGLQGSVVYANEFKTKRYFPFIPSERIQQELHWELPKMGKLHNVYISAKHTFVAKQLRFDPKQELVSTTPDAYHLLDVGGGFRFPFGQTQTLAVHFSVENLFDRLYKEYTNRFRYYAHDLGRNVQLRLTYKF</sequence>
<feature type="domain" description="TonB-dependent receptor-like beta-barrel" evidence="11">
    <location>
        <begin position="415"/>
        <end position="749"/>
    </location>
</feature>
<proteinExistence type="inferred from homology"/>
<evidence type="ECO:0000256" key="8">
    <source>
        <dbReference type="PROSITE-ProRule" id="PRU01360"/>
    </source>
</evidence>
<organism evidence="13 14">
    <name type="scientific">Capnocytophaga canimorsus (strain 5)</name>
    <dbReference type="NCBI Taxonomy" id="860228"/>
    <lineage>
        <taxon>Bacteria</taxon>
        <taxon>Pseudomonadati</taxon>
        <taxon>Bacteroidota</taxon>
        <taxon>Flavobacteriia</taxon>
        <taxon>Flavobacteriales</taxon>
        <taxon>Flavobacteriaceae</taxon>
        <taxon>Capnocytophaga</taxon>
    </lineage>
</organism>
<dbReference type="EMBL" id="CP002113">
    <property type="protein sequence ID" value="AEK23300.1"/>
    <property type="molecule type" value="Genomic_DNA"/>
</dbReference>
<dbReference type="STRING" id="860228.Ccan_11840"/>
<evidence type="ECO:0000256" key="2">
    <source>
        <dbReference type="ARBA" id="ARBA00022448"/>
    </source>
</evidence>
<evidence type="ECO:0008006" key="15">
    <source>
        <dbReference type="Google" id="ProtNLM"/>
    </source>
</evidence>
<dbReference type="Pfam" id="PF07715">
    <property type="entry name" value="Plug"/>
    <property type="match status" value="1"/>
</dbReference>
<dbReference type="GO" id="GO:0015344">
    <property type="term" value="F:siderophore uptake transmembrane transporter activity"/>
    <property type="evidence" value="ECO:0007669"/>
    <property type="project" value="TreeGrafter"/>
</dbReference>
<keyword evidence="14" id="KW-1185">Reference proteome</keyword>
<dbReference type="KEGG" id="ccm:Ccan_11840"/>
<dbReference type="Gene3D" id="2.40.170.20">
    <property type="entry name" value="TonB-dependent receptor, beta-barrel domain"/>
    <property type="match status" value="1"/>
</dbReference>
<evidence type="ECO:0000259" key="12">
    <source>
        <dbReference type="Pfam" id="PF07715"/>
    </source>
</evidence>
<dbReference type="InterPro" id="IPR036942">
    <property type="entry name" value="Beta-barrel_TonB_sf"/>
</dbReference>
<evidence type="ECO:0000256" key="3">
    <source>
        <dbReference type="ARBA" id="ARBA00022452"/>
    </source>
</evidence>
<dbReference type="InterPro" id="IPR000531">
    <property type="entry name" value="Beta-barrel_TonB"/>
</dbReference>
<evidence type="ECO:0000259" key="11">
    <source>
        <dbReference type="Pfam" id="PF00593"/>
    </source>
</evidence>
<dbReference type="SUPFAM" id="SSF49464">
    <property type="entry name" value="Carboxypeptidase regulatory domain-like"/>
    <property type="match status" value="1"/>
</dbReference>
<evidence type="ECO:0000313" key="13">
    <source>
        <dbReference type="EMBL" id="AEK23300.1"/>
    </source>
</evidence>
<dbReference type="InterPro" id="IPR008969">
    <property type="entry name" value="CarboxyPept-like_regulatory"/>
</dbReference>
<name>F9YPA6_CAPCC</name>
<evidence type="ECO:0000313" key="14">
    <source>
        <dbReference type="Proteomes" id="UP000008895"/>
    </source>
</evidence>
<reference evidence="13 14" key="1">
    <citation type="journal article" date="2011" name="J. Bacteriol.">
        <title>Complete genome sequence of the dog commensal and human pathogen Capnocytophaga canimorsus strain 5.</title>
        <authorList>
            <person name="Manfredi P."/>
            <person name="Pagni M."/>
            <person name="Cornelis G.R."/>
        </authorList>
    </citation>
    <scope>NUCLEOTIDE SEQUENCE [LARGE SCALE GENOMIC DNA]</scope>
    <source>
        <strain evidence="14">5</strain>
    </source>
</reference>
<keyword evidence="6 8" id="KW-0472">Membrane</keyword>
<dbReference type="Proteomes" id="UP000008895">
    <property type="component" value="Chromosome"/>
</dbReference>
<keyword evidence="5 9" id="KW-0798">TonB box</keyword>
<evidence type="ECO:0000256" key="1">
    <source>
        <dbReference type="ARBA" id="ARBA00004571"/>
    </source>
</evidence>
<dbReference type="Pfam" id="PF13715">
    <property type="entry name" value="CarbopepD_reg_2"/>
    <property type="match status" value="1"/>
</dbReference>
<dbReference type="PANTHER" id="PTHR30069:SF40">
    <property type="entry name" value="TONB-DEPENDENT RECEPTOR NMB0964-RELATED"/>
    <property type="match status" value="1"/>
</dbReference>
<protein>
    <recommendedName>
        <fullName evidence="15">TonB-dependent receptor</fullName>
    </recommendedName>
</protein>
<dbReference type="GO" id="GO:0009279">
    <property type="term" value="C:cell outer membrane"/>
    <property type="evidence" value="ECO:0007669"/>
    <property type="project" value="UniProtKB-SubCell"/>
</dbReference>
<accession>F9YPA6</accession>
<dbReference type="Pfam" id="PF00593">
    <property type="entry name" value="TonB_dep_Rec_b-barrel"/>
    <property type="match status" value="1"/>
</dbReference>
<keyword evidence="7 8" id="KW-0998">Cell outer membrane</keyword>
<dbReference type="AlphaFoldDB" id="F9YPA6"/>
<dbReference type="SUPFAM" id="SSF56935">
    <property type="entry name" value="Porins"/>
    <property type="match status" value="1"/>
</dbReference>
<dbReference type="PROSITE" id="PS52016">
    <property type="entry name" value="TONB_DEPENDENT_REC_3"/>
    <property type="match status" value="1"/>
</dbReference>
<dbReference type="HOGENOM" id="CLU_008287_10_0_10"/>
<keyword evidence="4 8" id="KW-0812">Transmembrane</keyword>
<feature type="domain" description="TonB-dependent receptor plug" evidence="12">
    <location>
        <begin position="136"/>
        <end position="233"/>
    </location>
</feature>
<dbReference type="eggNOG" id="COG4206">
    <property type="taxonomic scope" value="Bacteria"/>
</dbReference>
<comment type="subcellular location">
    <subcellularLocation>
        <location evidence="1 8">Cell outer membrane</location>
        <topology evidence="1 8">Multi-pass membrane protein</topology>
    </subcellularLocation>
</comment>
<evidence type="ECO:0000256" key="6">
    <source>
        <dbReference type="ARBA" id="ARBA00023136"/>
    </source>
</evidence>
<dbReference type="Gene3D" id="2.170.130.10">
    <property type="entry name" value="TonB-dependent receptor, plug domain"/>
    <property type="match status" value="1"/>
</dbReference>
<dbReference type="InterPro" id="IPR012910">
    <property type="entry name" value="Plug_dom"/>
</dbReference>
<evidence type="ECO:0000256" key="5">
    <source>
        <dbReference type="ARBA" id="ARBA00023077"/>
    </source>
</evidence>
<evidence type="ECO:0000256" key="4">
    <source>
        <dbReference type="ARBA" id="ARBA00022692"/>
    </source>
</evidence>
<keyword evidence="2 8" id="KW-0813">Transport</keyword>
<feature type="transmembrane region" description="Helical" evidence="10">
    <location>
        <begin position="21"/>
        <end position="38"/>
    </location>
</feature>
<gene>
    <name evidence="13" type="ordered locus">Ccan_11840</name>
</gene>
<evidence type="ECO:0000256" key="9">
    <source>
        <dbReference type="RuleBase" id="RU003357"/>
    </source>
</evidence>
<evidence type="ECO:0000256" key="10">
    <source>
        <dbReference type="SAM" id="Phobius"/>
    </source>
</evidence>